<organism evidence="2 3">
    <name type="scientific">Mesobacillus persicus</name>
    <dbReference type="NCBI Taxonomy" id="930146"/>
    <lineage>
        <taxon>Bacteria</taxon>
        <taxon>Bacillati</taxon>
        <taxon>Bacillota</taxon>
        <taxon>Bacilli</taxon>
        <taxon>Bacillales</taxon>
        <taxon>Bacillaceae</taxon>
        <taxon>Mesobacillus</taxon>
    </lineage>
</organism>
<dbReference type="EMBL" id="FOBW01000013">
    <property type="protein sequence ID" value="SEN44302.1"/>
    <property type="molecule type" value="Genomic_DNA"/>
</dbReference>
<accession>A0A1H8GJY3</accession>
<feature type="compositionally biased region" description="Acidic residues" evidence="1">
    <location>
        <begin position="173"/>
        <end position="185"/>
    </location>
</feature>
<evidence type="ECO:0000313" key="3">
    <source>
        <dbReference type="Proteomes" id="UP000198553"/>
    </source>
</evidence>
<name>A0A1H8GJY3_9BACI</name>
<keyword evidence="3" id="KW-1185">Reference proteome</keyword>
<dbReference type="AlphaFoldDB" id="A0A1H8GJY3"/>
<dbReference type="Proteomes" id="UP000198553">
    <property type="component" value="Unassembled WGS sequence"/>
</dbReference>
<evidence type="ECO:0000313" key="2">
    <source>
        <dbReference type="EMBL" id="SEN44302.1"/>
    </source>
</evidence>
<dbReference type="RefSeq" id="WP_090748486.1">
    <property type="nucleotide sequence ID" value="NZ_FOBW01000013.1"/>
</dbReference>
<protein>
    <submittedName>
        <fullName evidence="2">Uncharacterized protein</fullName>
    </submittedName>
</protein>
<feature type="region of interest" description="Disordered" evidence="1">
    <location>
        <begin position="163"/>
        <end position="196"/>
    </location>
</feature>
<dbReference type="OrthoDB" id="2691481at2"/>
<evidence type="ECO:0000256" key="1">
    <source>
        <dbReference type="SAM" id="MobiDB-lite"/>
    </source>
</evidence>
<reference evidence="3" key="1">
    <citation type="submission" date="2016-10" db="EMBL/GenBank/DDBJ databases">
        <authorList>
            <person name="Varghese N."/>
            <person name="Submissions S."/>
        </authorList>
    </citation>
    <scope>NUCLEOTIDE SEQUENCE [LARGE SCALE GENOMIC DNA]</scope>
    <source>
        <strain evidence="3">B48,IBRC-M 10115,DSM 25386,CECT 8001</strain>
    </source>
</reference>
<proteinExistence type="predicted"/>
<gene>
    <name evidence="2" type="ORF">SAMN05192533_11369</name>
</gene>
<sequence>MDNKGITGIQRGQAITFRLPSDTPDHILKQFQRLKETEKRNFSSKIAEFAIEGVGNSFAKEKESVTIPLPKQLTKEQRNWLKHSHSEAMLGTIVYQLLADPVRAAAILATLNSKSLDINEALYLQEEFQENSAPFKPEEELEQVVAESDTFEDDLMDFDWETALQEQASSKDEPDENENEEDADDLLGGFLANMNK</sequence>